<evidence type="ECO:0000256" key="2">
    <source>
        <dbReference type="ARBA" id="ARBA00004586"/>
    </source>
</evidence>
<dbReference type="OrthoDB" id="10039976at2759"/>
<dbReference type="SUPFAM" id="SSF55729">
    <property type="entry name" value="Acyl-CoA N-acyltransferases (Nat)"/>
    <property type="match status" value="1"/>
</dbReference>
<dbReference type="FunFam" id="3.40.630.30:FF:000048">
    <property type="entry name" value="Glucosamine 6-phosphate N-acetyltransferase"/>
    <property type="match status" value="1"/>
</dbReference>
<name>A0A8J4VBI0_9MYCE</name>
<organism evidence="10 11">
    <name type="scientific">Polysphondylium violaceum</name>
    <dbReference type="NCBI Taxonomy" id="133409"/>
    <lineage>
        <taxon>Eukaryota</taxon>
        <taxon>Amoebozoa</taxon>
        <taxon>Evosea</taxon>
        <taxon>Eumycetozoa</taxon>
        <taxon>Dictyostelia</taxon>
        <taxon>Dictyosteliales</taxon>
        <taxon>Dictyosteliaceae</taxon>
        <taxon>Polysphondylium</taxon>
    </lineage>
</organism>
<dbReference type="Gene3D" id="3.40.630.30">
    <property type="match status" value="1"/>
</dbReference>
<dbReference type="UniPathway" id="UPA00113">
    <property type="reaction ID" value="UER00529"/>
</dbReference>
<dbReference type="CDD" id="cd04301">
    <property type="entry name" value="NAT_SF"/>
    <property type="match status" value="1"/>
</dbReference>
<dbReference type="EC" id="2.3.1.4" evidence="8"/>
<dbReference type="InterPro" id="IPR016181">
    <property type="entry name" value="Acyl_CoA_acyltransferase"/>
</dbReference>
<evidence type="ECO:0000259" key="9">
    <source>
        <dbReference type="PROSITE" id="PS51186"/>
    </source>
</evidence>
<dbReference type="PROSITE" id="PS51186">
    <property type="entry name" value="GNAT"/>
    <property type="match status" value="1"/>
</dbReference>
<evidence type="ECO:0000313" key="11">
    <source>
        <dbReference type="Proteomes" id="UP000695562"/>
    </source>
</evidence>
<dbReference type="InterPro" id="IPR000182">
    <property type="entry name" value="GNAT_dom"/>
</dbReference>
<accession>A0A8J4VBI0</accession>
<evidence type="ECO:0000256" key="5">
    <source>
        <dbReference type="ARBA" id="ARBA00022824"/>
    </source>
</evidence>
<comment type="subunit">
    <text evidence="3">Homodimer.</text>
</comment>
<keyword evidence="11" id="KW-1185">Reference proteome</keyword>
<keyword evidence="6" id="KW-0472">Membrane</keyword>
<evidence type="ECO:0000256" key="3">
    <source>
        <dbReference type="ARBA" id="ARBA00011738"/>
    </source>
</evidence>
<dbReference type="PANTHER" id="PTHR13355:SF11">
    <property type="entry name" value="GLUCOSAMINE 6-PHOSPHATE N-ACETYLTRANSFERASE"/>
    <property type="match status" value="1"/>
</dbReference>
<evidence type="ECO:0000256" key="4">
    <source>
        <dbReference type="ARBA" id="ARBA00022679"/>
    </source>
</evidence>
<feature type="domain" description="N-acetyltransferase" evidence="9">
    <location>
        <begin position="19"/>
        <end position="170"/>
    </location>
</feature>
<comment type="similarity">
    <text evidence="8">Belongs to the acetyltransferase family. GNA1 subfamily.</text>
</comment>
<comment type="pathway">
    <text evidence="8">Nucleotide-sugar biosynthesis; UDP-N-acetyl-alpha-D-glucosamine biosynthesis; N-acetyl-alpha-D-glucosamine 1-phosphate from alpha-D-glucosamine 6-phosphate (route I): step 1/2.</text>
</comment>
<reference evidence="10" key="1">
    <citation type="submission" date="2020-01" db="EMBL/GenBank/DDBJ databases">
        <title>Development of genomics and gene disruption for Polysphondylium violaceum indicates a role for the polyketide synthase stlB in stalk morphogenesis.</title>
        <authorList>
            <person name="Narita B."/>
            <person name="Kawabe Y."/>
            <person name="Kin K."/>
            <person name="Saito T."/>
            <person name="Gibbs R."/>
            <person name="Kuspa A."/>
            <person name="Muzny D."/>
            <person name="Queller D."/>
            <person name="Richards S."/>
            <person name="Strassman J."/>
            <person name="Sucgang R."/>
            <person name="Worley K."/>
            <person name="Schaap P."/>
        </authorList>
    </citation>
    <scope>NUCLEOTIDE SEQUENCE</scope>
    <source>
        <strain evidence="10">QSvi11</strain>
    </source>
</reference>
<dbReference type="Proteomes" id="UP000695562">
    <property type="component" value="Unassembled WGS sequence"/>
</dbReference>
<evidence type="ECO:0000256" key="6">
    <source>
        <dbReference type="ARBA" id="ARBA00023136"/>
    </source>
</evidence>
<evidence type="ECO:0000256" key="8">
    <source>
        <dbReference type="RuleBase" id="RU365086"/>
    </source>
</evidence>
<comment type="caution">
    <text evidence="10">The sequence shown here is derived from an EMBL/GenBank/DDBJ whole genome shotgun (WGS) entry which is preliminary data.</text>
</comment>
<dbReference type="EMBL" id="AJWJ01000009">
    <property type="protein sequence ID" value="KAF2078209.1"/>
    <property type="molecule type" value="Genomic_DNA"/>
</dbReference>
<comment type="subcellular location">
    <subcellularLocation>
        <location evidence="1">Endomembrane system</location>
        <topology evidence="1">Peripheral membrane protein</topology>
    </subcellularLocation>
    <subcellularLocation>
        <location evidence="2">Endoplasmic reticulum membrane</location>
    </subcellularLocation>
</comment>
<dbReference type="GO" id="GO:0004343">
    <property type="term" value="F:glucosamine 6-phosphate N-acetyltransferase activity"/>
    <property type="evidence" value="ECO:0007669"/>
    <property type="project" value="UniProtKB-UniRule"/>
</dbReference>
<dbReference type="Pfam" id="PF00583">
    <property type="entry name" value="Acetyltransf_1"/>
    <property type="match status" value="1"/>
</dbReference>
<evidence type="ECO:0000256" key="7">
    <source>
        <dbReference type="ARBA" id="ARBA00023315"/>
    </source>
</evidence>
<evidence type="ECO:0000313" key="10">
    <source>
        <dbReference type="EMBL" id="KAF2078209.1"/>
    </source>
</evidence>
<dbReference type="PANTHER" id="PTHR13355">
    <property type="entry name" value="GLUCOSAMINE 6-PHOSPHATE N-ACETYLTRANSFERASE"/>
    <property type="match status" value="1"/>
</dbReference>
<dbReference type="InterPro" id="IPR039143">
    <property type="entry name" value="GNPNAT1-like"/>
</dbReference>
<proteinExistence type="inferred from homology"/>
<evidence type="ECO:0000256" key="1">
    <source>
        <dbReference type="ARBA" id="ARBA00004184"/>
    </source>
</evidence>
<gene>
    <name evidence="10" type="ORF">CYY_000499</name>
</gene>
<dbReference type="AlphaFoldDB" id="A0A8J4VBI0"/>
<dbReference type="GO" id="GO:0006048">
    <property type="term" value="P:UDP-N-acetylglucosamine biosynthetic process"/>
    <property type="evidence" value="ECO:0007669"/>
    <property type="project" value="UniProtKB-UniRule"/>
</dbReference>
<comment type="catalytic activity">
    <reaction evidence="8">
        <text>D-glucosamine 6-phosphate + acetyl-CoA = N-acetyl-D-glucosamine 6-phosphate + CoA + H(+)</text>
        <dbReference type="Rhea" id="RHEA:10292"/>
        <dbReference type="ChEBI" id="CHEBI:15378"/>
        <dbReference type="ChEBI" id="CHEBI:57287"/>
        <dbReference type="ChEBI" id="CHEBI:57288"/>
        <dbReference type="ChEBI" id="CHEBI:57513"/>
        <dbReference type="ChEBI" id="CHEBI:58725"/>
        <dbReference type="EC" id="2.3.1.4"/>
    </reaction>
</comment>
<keyword evidence="4 8" id="KW-0808">Transferase</keyword>
<protein>
    <recommendedName>
        <fullName evidence="8">Glucosamine 6-phosphate N-acetyltransferase</fullName>
        <ecNumber evidence="8">2.3.1.4</ecNumber>
    </recommendedName>
</protein>
<sequence length="170" mass="19733">MDQLFSNKLIKEPRKADNIEFRALEITDFEKGFSELLQQLTEAKFEKSKFLERFIQMKNQPDTYYIIVAEDITTNRICATGCLFVEKKFIRSCGTCAHIEDIVVDSRYRGKNLGLKVIEHLKHIGNTLGCYKLILDCDEKNVKFYEKCGFERKGVQLSCYNTTIIPKAKL</sequence>
<keyword evidence="5" id="KW-0256">Endoplasmic reticulum</keyword>
<keyword evidence="7 8" id="KW-0012">Acyltransferase</keyword>
<dbReference type="GO" id="GO:0005789">
    <property type="term" value="C:endoplasmic reticulum membrane"/>
    <property type="evidence" value="ECO:0007669"/>
    <property type="project" value="UniProtKB-SubCell"/>
</dbReference>